<evidence type="ECO:0000256" key="22">
    <source>
        <dbReference type="ARBA" id="ARBA00023316"/>
    </source>
</evidence>
<evidence type="ECO:0000313" key="31">
    <source>
        <dbReference type="EMBL" id="KAB7740528.1"/>
    </source>
</evidence>
<organism evidence="31 32">
    <name type="scientific">Parvibaculum sedimenti</name>
    <dbReference type="NCBI Taxonomy" id="2608632"/>
    <lineage>
        <taxon>Bacteria</taxon>
        <taxon>Pseudomonadati</taxon>
        <taxon>Pseudomonadota</taxon>
        <taxon>Alphaproteobacteria</taxon>
        <taxon>Hyphomicrobiales</taxon>
        <taxon>Parvibaculaceae</taxon>
        <taxon>Parvibaculum</taxon>
    </lineage>
</organism>
<evidence type="ECO:0000256" key="16">
    <source>
        <dbReference type="ARBA" id="ARBA00022968"/>
    </source>
</evidence>
<evidence type="ECO:0000256" key="20">
    <source>
        <dbReference type="ARBA" id="ARBA00023251"/>
    </source>
</evidence>
<accession>A0A6N6VHM9</accession>
<comment type="pathway">
    <text evidence="2">Cell wall biogenesis; peptidoglycan biosynthesis.</text>
</comment>
<keyword evidence="13" id="KW-0812">Transmembrane</keyword>
<comment type="similarity">
    <text evidence="3">In the C-terminal section; belongs to the transpeptidase family.</text>
</comment>
<dbReference type="PANTHER" id="PTHR32282:SF27">
    <property type="entry name" value="PENICILLIN-BINDING PROTEIN 1A"/>
    <property type="match status" value="1"/>
</dbReference>
<dbReference type="EMBL" id="WESC01000006">
    <property type="protein sequence ID" value="KAB7740528.1"/>
    <property type="molecule type" value="Genomic_DNA"/>
</dbReference>
<dbReference type="GO" id="GO:0009252">
    <property type="term" value="P:peptidoglycan biosynthetic process"/>
    <property type="evidence" value="ECO:0007669"/>
    <property type="project" value="UniProtKB-UniPathway"/>
</dbReference>
<dbReference type="SUPFAM" id="SSF53955">
    <property type="entry name" value="Lysozyme-like"/>
    <property type="match status" value="1"/>
</dbReference>
<dbReference type="InterPro" id="IPR031376">
    <property type="entry name" value="PCB_OB"/>
</dbReference>
<dbReference type="Gene3D" id="1.10.3810.10">
    <property type="entry name" value="Biosynthetic peptidoglycan transglycosylase-like"/>
    <property type="match status" value="1"/>
</dbReference>
<evidence type="ECO:0000256" key="6">
    <source>
        <dbReference type="ARBA" id="ARBA00018638"/>
    </source>
</evidence>
<keyword evidence="20" id="KW-0046">Antibiotic resistance</keyword>
<dbReference type="UniPathway" id="UPA00219"/>
<dbReference type="Pfam" id="PF00905">
    <property type="entry name" value="Transpeptidase"/>
    <property type="match status" value="1"/>
</dbReference>
<evidence type="ECO:0000256" key="17">
    <source>
        <dbReference type="ARBA" id="ARBA00022984"/>
    </source>
</evidence>
<evidence type="ECO:0000256" key="2">
    <source>
        <dbReference type="ARBA" id="ARBA00004752"/>
    </source>
</evidence>
<dbReference type="EC" id="2.4.99.28" evidence="24"/>
<evidence type="ECO:0000256" key="23">
    <source>
        <dbReference type="ARBA" id="ARBA00034000"/>
    </source>
</evidence>
<dbReference type="Pfam" id="PF17092">
    <property type="entry name" value="PCB_OB"/>
    <property type="match status" value="1"/>
</dbReference>
<evidence type="ECO:0000256" key="25">
    <source>
        <dbReference type="ARBA" id="ARBA00049902"/>
    </source>
</evidence>
<keyword evidence="11" id="KW-0328">Glycosyltransferase</keyword>
<keyword evidence="17" id="KW-0573">Peptidoglycan synthesis</keyword>
<dbReference type="Proteomes" id="UP000468901">
    <property type="component" value="Unassembled WGS sequence"/>
</dbReference>
<comment type="catalytic activity">
    <reaction evidence="23">
        <text>Preferential cleavage: (Ac)2-L-Lys-D-Ala-|-D-Ala. Also transpeptidation of peptidyl-alanyl moieties that are N-acyl substituents of D-alanine.</text>
        <dbReference type="EC" id="3.4.16.4"/>
    </reaction>
</comment>
<keyword evidence="12" id="KW-0808">Transferase</keyword>
<dbReference type="Gene3D" id="3.40.710.10">
    <property type="entry name" value="DD-peptidase/beta-lactamase superfamily"/>
    <property type="match status" value="2"/>
</dbReference>
<keyword evidence="16" id="KW-0735">Signal-anchor</keyword>
<evidence type="ECO:0000256" key="26">
    <source>
        <dbReference type="ARBA" id="ARBA00060592"/>
    </source>
</evidence>
<dbReference type="GO" id="GO:0030288">
    <property type="term" value="C:outer membrane-bounded periplasmic space"/>
    <property type="evidence" value="ECO:0007669"/>
    <property type="project" value="TreeGrafter"/>
</dbReference>
<comment type="similarity">
    <text evidence="4">In the N-terminal section; belongs to the glycosyltransferase 51 family.</text>
</comment>
<dbReference type="PANTHER" id="PTHR32282">
    <property type="entry name" value="BINDING PROTEIN TRANSPEPTIDASE, PUTATIVE-RELATED"/>
    <property type="match status" value="1"/>
</dbReference>
<evidence type="ECO:0000256" key="10">
    <source>
        <dbReference type="ARBA" id="ARBA00022670"/>
    </source>
</evidence>
<evidence type="ECO:0000256" key="19">
    <source>
        <dbReference type="ARBA" id="ARBA00023136"/>
    </source>
</evidence>
<dbReference type="GO" id="GO:0008658">
    <property type="term" value="F:penicillin binding"/>
    <property type="evidence" value="ECO:0007669"/>
    <property type="project" value="InterPro"/>
</dbReference>
<dbReference type="InterPro" id="IPR001460">
    <property type="entry name" value="PCN-bd_Tpept"/>
</dbReference>
<dbReference type="SUPFAM" id="SSF56601">
    <property type="entry name" value="beta-lactamase/transpeptidase-like"/>
    <property type="match status" value="1"/>
</dbReference>
<keyword evidence="14" id="KW-0378">Hydrolase</keyword>
<dbReference type="RefSeq" id="WP_152215892.1">
    <property type="nucleotide sequence ID" value="NZ_WESC01000006.1"/>
</dbReference>
<evidence type="ECO:0000259" key="29">
    <source>
        <dbReference type="Pfam" id="PF00912"/>
    </source>
</evidence>
<dbReference type="InterPro" id="IPR023346">
    <property type="entry name" value="Lysozyme-like_dom_sf"/>
</dbReference>
<keyword evidence="15" id="KW-0133">Cell shape</keyword>
<evidence type="ECO:0000259" key="30">
    <source>
        <dbReference type="Pfam" id="PF17092"/>
    </source>
</evidence>
<evidence type="ECO:0000256" key="12">
    <source>
        <dbReference type="ARBA" id="ARBA00022679"/>
    </source>
</evidence>
<dbReference type="GO" id="GO:0005886">
    <property type="term" value="C:plasma membrane"/>
    <property type="evidence" value="ECO:0007669"/>
    <property type="project" value="UniProtKB-SubCell"/>
</dbReference>
<gene>
    <name evidence="31" type="ORF">F2P47_08355</name>
</gene>
<keyword evidence="9" id="KW-0121">Carboxypeptidase</keyword>
<keyword evidence="19" id="KW-0472">Membrane</keyword>
<evidence type="ECO:0000256" key="18">
    <source>
        <dbReference type="ARBA" id="ARBA00022989"/>
    </source>
</evidence>
<feature type="compositionally biased region" description="Polar residues" evidence="27">
    <location>
        <begin position="784"/>
        <end position="793"/>
    </location>
</feature>
<dbReference type="NCBIfam" id="TIGR02074">
    <property type="entry name" value="PBP_1a_fam"/>
    <property type="match status" value="1"/>
</dbReference>
<feature type="domain" description="Glycosyl transferase family 51" evidence="29">
    <location>
        <begin position="56"/>
        <end position="233"/>
    </location>
</feature>
<feature type="region of interest" description="Disordered" evidence="27">
    <location>
        <begin position="781"/>
        <end position="827"/>
    </location>
</feature>
<evidence type="ECO:0000256" key="4">
    <source>
        <dbReference type="ARBA" id="ARBA00007739"/>
    </source>
</evidence>
<dbReference type="InterPro" id="IPR036950">
    <property type="entry name" value="PBP_transglycosylase"/>
</dbReference>
<keyword evidence="8" id="KW-0997">Cell inner membrane</keyword>
<evidence type="ECO:0000256" key="8">
    <source>
        <dbReference type="ARBA" id="ARBA00022519"/>
    </source>
</evidence>
<reference evidence="31 32" key="1">
    <citation type="submission" date="2019-09" db="EMBL/GenBank/DDBJ databases">
        <title>Parvibaculum sedimenti sp. nov., isolated from sediment.</title>
        <authorList>
            <person name="Wang Y."/>
        </authorList>
    </citation>
    <scope>NUCLEOTIDE SEQUENCE [LARGE SCALE GENOMIC DNA]</scope>
    <source>
        <strain evidence="31 32">HXT-9</strain>
    </source>
</reference>
<dbReference type="InterPro" id="IPR050396">
    <property type="entry name" value="Glycosyltr_51/Transpeptidase"/>
</dbReference>
<sequence>MLRVLKVLSALFLVAVAGVALVAGYVLWQMNIELPDYSKLANYEPPVMTRVHAGDGELIAEYARERRIYVPISAIPKRVIQAFLAAEDKNFYTHSGVDPMGIMRAMVDNVFNVLNDRRLVGASTITQQVARNFLLTRDRNAQRKITEILLSLRMEKAYSKEKILELYLNEIYLGTGSYGIAAAALNYFDKPLDQLSVAEVAYLASLPKGPENYNPYTHRDRAIARRNWVIGRMEEDGFVTPEDAKAAQAEPFRTVQRPVGVQLVDASYFVEEVRRELYSQFGEQKLYEGGLSVRTTIDTHLQAIVRRSLRKGLVDYDQRHGYRGPVASLKPGENWQEALEKQKFAEDLAPWTLGVVLDLSPTAVKIGLRPEKLPNGKFSTDVKTGTIAFADMSWARKSIKDVYLGPVLKQPSDALAIGDVIYVERLAAKGAGAYALRQVPAVNGSVIAMDPHTGRVLAMQGGFSFDQSEFNRATQALRQPGSSFKPFVYAAALDSGFTPSSLVLDAPFVMDQGPGLGLWKPENYEKDFFGPSTLRFGLEHSRNVMTVRLAQAIGMDKVAEYAHRFGVIDNMQPVLAMSLGAGETTLMRLAAAYSTFDNGGKKVKPTLIDRVQDRWGRTIYKSDNRPCPDCNADWTNQAPPELPDDREQIESPQTAYQITSMLEGVVQRGTGSAVKAVGVPLAGKTGTSSDERDAWFMGYSPHLVVGVFVGYDTPAPLGRAETGGRTAAPVFRDIMQAEIGGEPAIPFRIPPGISLVKVDHKTGQLATSSDPDVILEAFKEGTEPQASSNSSLNVVTGTPVTGTDGGTLGAPASSGGGAIDSGTGGLY</sequence>
<dbReference type="GO" id="GO:0046677">
    <property type="term" value="P:response to antibiotic"/>
    <property type="evidence" value="ECO:0007669"/>
    <property type="project" value="UniProtKB-KW"/>
</dbReference>
<dbReference type="InterPro" id="IPR012338">
    <property type="entry name" value="Beta-lactam/transpept-like"/>
</dbReference>
<evidence type="ECO:0000256" key="9">
    <source>
        <dbReference type="ARBA" id="ARBA00022645"/>
    </source>
</evidence>
<evidence type="ECO:0000256" key="11">
    <source>
        <dbReference type="ARBA" id="ARBA00022676"/>
    </source>
</evidence>
<dbReference type="GO" id="GO:0071555">
    <property type="term" value="P:cell wall organization"/>
    <property type="evidence" value="ECO:0007669"/>
    <property type="project" value="UniProtKB-KW"/>
</dbReference>
<comment type="catalytic activity">
    <reaction evidence="25">
        <text>[GlcNAc-(1-&gt;4)-Mur2Ac(oyl-L-Ala-gamma-D-Glu-L-Lys-D-Ala-D-Ala)](n)-di-trans,octa-cis-undecaprenyl diphosphate + beta-D-GlcNAc-(1-&gt;4)-Mur2Ac(oyl-L-Ala-gamma-D-Glu-L-Lys-D-Ala-D-Ala)-di-trans,octa-cis-undecaprenyl diphosphate = [GlcNAc-(1-&gt;4)-Mur2Ac(oyl-L-Ala-gamma-D-Glu-L-Lys-D-Ala-D-Ala)](n+1)-di-trans,octa-cis-undecaprenyl diphosphate + di-trans,octa-cis-undecaprenyl diphosphate + H(+)</text>
        <dbReference type="Rhea" id="RHEA:23708"/>
        <dbReference type="Rhea" id="RHEA-COMP:9602"/>
        <dbReference type="Rhea" id="RHEA-COMP:9603"/>
        <dbReference type="ChEBI" id="CHEBI:15378"/>
        <dbReference type="ChEBI" id="CHEBI:58405"/>
        <dbReference type="ChEBI" id="CHEBI:60033"/>
        <dbReference type="ChEBI" id="CHEBI:78435"/>
        <dbReference type="EC" id="2.4.99.28"/>
    </reaction>
</comment>
<dbReference type="GO" id="GO:0008360">
    <property type="term" value="P:regulation of cell shape"/>
    <property type="evidence" value="ECO:0007669"/>
    <property type="project" value="UniProtKB-KW"/>
</dbReference>
<evidence type="ECO:0000256" key="27">
    <source>
        <dbReference type="SAM" id="MobiDB-lite"/>
    </source>
</evidence>
<evidence type="ECO:0000259" key="28">
    <source>
        <dbReference type="Pfam" id="PF00905"/>
    </source>
</evidence>
<dbReference type="InterPro" id="IPR001264">
    <property type="entry name" value="Glyco_trans_51"/>
</dbReference>
<evidence type="ECO:0000256" key="5">
    <source>
        <dbReference type="ARBA" id="ARBA00012448"/>
    </source>
</evidence>
<evidence type="ECO:0000256" key="7">
    <source>
        <dbReference type="ARBA" id="ARBA00022475"/>
    </source>
</evidence>
<keyword evidence="22" id="KW-0961">Cell wall biogenesis/degradation</keyword>
<feature type="domain" description="Penicillin-binding protein transpeptidase" evidence="28">
    <location>
        <begin position="444"/>
        <end position="736"/>
    </location>
</feature>
<evidence type="ECO:0000256" key="24">
    <source>
        <dbReference type="ARBA" id="ARBA00044770"/>
    </source>
</evidence>
<dbReference type="GO" id="GO:0006508">
    <property type="term" value="P:proteolysis"/>
    <property type="evidence" value="ECO:0007669"/>
    <property type="project" value="UniProtKB-KW"/>
</dbReference>
<dbReference type="AlphaFoldDB" id="A0A6N6VHM9"/>
<comment type="subcellular location">
    <subcellularLocation>
        <location evidence="1">Cell inner membrane</location>
        <topology evidence="1">Single-pass type II membrane protein</topology>
    </subcellularLocation>
</comment>
<keyword evidence="10" id="KW-0645">Protease</keyword>
<feature type="compositionally biased region" description="Gly residues" evidence="27">
    <location>
        <begin position="803"/>
        <end position="827"/>
    </location>
</feature>
<evidence type="ECO:0000313" key="32">
    <source>
        <dbReference type="Proteomes" id="UP000468901"/>
    </source>
</evidence>
<proteinExistence type="inferred from homology"/>
<protein>
    <recommendedName>
        <fullName evidence="6">Penicillin-binding protein 1A</fullName>
        <ecNumber evidence="24">2.4.99.28</ecNumber>
        <ecNumber evidence="5">3.4.16.4</ecNumber>
    </recommendedName>
</protein>
<evidence type="ECO:0000256" key="13">
    <source>
        <dbReference type="ARBA" id="ARBA00022692"/>
    </source>
</evidence>
<evidence type="ECO:0000256" key="3">
    <source>
        <dbReference type="ARBA" id="ARBA00007090"/>
    </source>
</evidence>
<keyword evidence="21" id="KW-0511">Multifunctional enzyme</keyword>
<dbReference type="GO" id="GO:0008955">
    <property type="term" value="F:peptidoglycan glycosyltransferase activity"/>
    <property type="evidence" value="ECO:0007669"/>
    <property type="project" value="UniProtKB-EC"/>
</dbReference>
<comment type="caution">
    <text evidence="31">The sequence shown here is derived from an EMBL/GenBank/DDBJ whole genome shotgun (WGS) entry which is preliminary data.</text>
</comment>
<evidence type="ECO:0000256" key="21">
    <source>
        <dbReference type="ARBA" id="ARBA00023268"/>
    </source>
</evidence>
<name>A0A6N6VHM9_9HYPH</name>
<dbReference type="Pfam" id="PF00912">
    <property type="entry name" value="Transgly"/>
    <property type="match status" value="1"/>
</dbReference>
<evidence type="ECO:0000256" key="1">
    <source>
        <dbReference type="ARBA" id="ARBA00004249"/>
    </source>
</evidence>
<keyword evidence="18" id="KW-1133">Transmembrane helix</keyword>
<dbReference type="GO" id="GO:0009002">
    <property type="term" value="F:serine-type D-Ala-D-Ala carboxypeptidase activity"/>
    <property type="evidence" value="ECO:0007669"/>
    <property type="project" value="UniProtKB-EC"/>
</dbReference>
<evidence type="ECO:0000256" key="15">
    <source>
        <dbReference type="ARBA" id="ARBA00022960"/>
    </source>
</evidence>
<evidence type="ECO:0000256" key="14">
    <source>
        <dbReference type="ARBA" id="ARBA00022801"/>
    </source>
</evidence>
<dbReference type="EC" id="3.4.16.4" evidence="5"/>
<feature type="domain" description="Penicillin-binding protein OB-like" evidence="30">
    <location>
        <begin position="322"/>
        <end position="442"/>
    </location>
</feature>
<keyword evidence="32" id="KW-1185">Reference proteome</keyword>
<dbReference type="FunFam" id="1.10.3810.10:FF:000003">
    <property type="entry name" value="Penicillin-binding protein 1a"/>
    <property type="match status" value="1"/>
</dbReference>
<keyword evidence="7" id="KW-1003">Cell membrane</keyword>
<comment type="pathway">
    <text evidence="26">Glycan biosynthesis.</text>
</comment>